<protein>
    <submittedName>
        <fullName evidence="10">Peptide receptor gpcr</fullName>
    </submittedName>
</protein>
<gene>
    <name evidence="10" type="ORF">PoB_003456500</name>
</gene>
<keyword evidence="7" id="KW-0807">Transducer</keyword>
<dbReference type="Proteomes" id="UP000735302">
    <property type="component" value="Unassembled WGS sequence"/>
</dbReference>
<feature type="transmembrane region" description="Helical" evidence="8">
    <location>
        <begin position="251"/>
        <end position="276"/>
    </location>
</feature>
<keyword evidence="5 8" id="KW-0472">Membrane</keyword>
<dbReference type="PRINTS" id="PR00237">
    <property type="entry name" value="GPCRRHODOPSN"/>
</dbReference>
<sequence length="334" mass="37337">MTSRDPYESASVASMANLTKSDPEKIIPLIDYGLYYVIRFSTGAVLTTAIAAIDVFTNTINIIVYSKMGLQETTNINFFSLAIADWLSAMCLTLMTISDHIKIRLPSGAKADEITNLTSFILYAASGTGAFITTILSMERCLCIVIPLKVKKIFTRRRVIFLILVMAVYEIVFVGLLIARTGPPYSSISMLKALYLLCSYSAISLVCFAVISISTIFLVIGLRQSLTWRKTTSTASGQMASNKEAKATRCVIFICLLFIICFFPNLFTIIFATMYPTFNVWDPYFNRLAYIICVGSFLCQAISISANTLVYNTMSSKYRQIFRSLFCCFKDEKM</sequence>
<evidence type="ECO:0000256" key="2">
    <source>
        <dbReference type="ARBA" id="ARBA00022692"/>
    </source>
</evidence>
<dbReference type="PANTHER" id="PTHR24243:SF208">
    <property type="entry name" value="PYROKININ-1 RECEPTOR"/>
    <property type="match status" value="1"/>
</dbReference>
<evidence type="ECO:0000256" key="3">
    <source>
        <dbReference type="ARBA" id="ARBA00022989"/>
    </source>
</evidence>
<dbReference type="EMBL" id="BLXT01003938">
    <property type="protein sequence ID" value="GFO08060.1"/>
    <property type="molecule type" value="Genomic_DNA"/>
</dbReference>
<evidence type="ECO:0000256" key="4">
    <source>
        <dbReference type="ARBA" id="ARBA00023040"/>
    </source>
</evidence>
<dbReference type="PANTHER" id="PTHR24243">
    <property type="entry name" value="G-PROTEIN COUPLED RECEPTOR"/>
    <property type="match status" value="1"/>
</dbReference>
<keyword evidence="6 10" id="KW-0675">Receptor</keyword>
<dbReference type="InterPro" id="IPR000276">
    <property type="entry name" value="GPCR_Rhodpsn"/>
</dbReference>
<dbReference type="CDD" id="cd00637">
    <property type="entry name" value="7tm_classA_rhodopsin-like"/>
    <property type="match status" value="1"/>
</dbReference>
<comment type="subcellular location">
    <subcellularLocation>
        <location evidence="1">Membrane</location>
        <topology evidence="1">Multi-pass membrane protein</topology>
    </subcellularLocation>
</comment>
<feature type="domain" description="G-protein coupled receptors family 1 profile" evidence="9">
    <location>
        <begin position="57"/>
        <end position="311"/>
    </location>
</feature>
<feature type="transmembrane region" description="Helical" evidence="8">
    <location>
        <begin position="288"/>
        <end position="310"/>
    </location>
</feature>
<evidence type="ECO:0000256" key="7">
    <source>
        <dbReference type="ARBA" id="ARBA00023224"/>
    </source>
</evidence>
<proteinExistence type="predicted"/>
<evidence type="ECO:0000313" key="10">
    <source>
        <dbReference type="EMBL" id="GFO08060.1"/>
    </source>
</evidence>
<dbReference type="Gene3D" id="1.20.1070.10">
    <property type="entry name" value="Rhodopsin 7-helix transmembrane proteins"/>
    <property type="match status" value="1"/>
</dbReference>
<organism evidence="10 11">
    <name type="scientific">Plakobranchus ocellatus</name>
    <dbReference type="NCBI Taxonomy" id="259542"/>
    <lineage>
        <taxon>Eukaryota</taxon>
        <taxon>Metazoa</taxon>
        <taxon>Spiralia</taxon>
        <taxon>Lophotrochozoa</taxon>
        <taxon>Mollusca</taxon>
        <taxon>Gastropoda</taxon>
        <taxon>Heterobranchia</taxon>
        <taxon>Euthyneura</taxon>
        <taxon>Panpulmonata</taxon>
        <taxon>Sacoglossa</taxon>
        <taxon>Placobranchoidea</taxon>
        <taxon>Plakobranchidae</taxon>
        <taxon>Plakobranchus</taxon>
    </lineage>
</organism>
<dbReference type="PROSITE" id="PS50262">
    <property type="entry name" value="G_PROTEIN_RECEP_F1_2"/>
    <property type="match status" value="1"/>
</dbReference>
<evidence type="ECO:0000256" key="6">
    <source>
        <dbReference type="ARBA" id="ARBA00023170"/>
    </source>
</evidence>
<evidence type="ECO:0000256" key="1">
    <source>
        <dbReference type="ARBA" id="ARBA00004141"/>
    </source>
</evidence>
<dbReference type="SUPFAM" id="SSF81321">
    <property type="entry name" value="Family A G protein-coupled receptor-like"/>
    <property type="match status" value="1"/>
</dbReference>
<evidence type="ECO:0000256" key="5">
    <source>
        <dbReference type="ARBA" id="ARBA00023136"/>
    </source>
</evidence>
<evidence type="ECO:0000259" key="9">
    <source>
        <dbReference type="PROSITE" id="PS50262"/>
    </source>
</evidence>
<accession>A0AAV4AL19</accession>
<keyword evidence="3 8" id="KW-1133">Transmembrane helix</keyword>
<feature type="transmembrane region" description="Helical" evidence="8">
    <location>
        <begin position="193"/>
        <end position="220"/>
    </location>
</feature>
<dbReference type="InterPro" id="IPR017452">
    <property type="entry name" value="GPCR_Rhodpsn_7TM"/>
</dbReference>
<name>A0AAV4AL19_9GAST</name>
<comment type="caution">
    <text evidence="10">The sequence shown here is derived from an EMBL/GenBank/DDBJ whole genome shotgun (WGS) entry which is preliminary data.</text>
</comment>
<evidence type="ECO:0000313" key="11">
    <source>
        <dbReference type="Proteomes" id="UP000735302"/>
    </source>
</evidence>
<feature type="transmembrane region" description="Helical" evidence="8">
    <location>
        <begin position="159"/>
        <end position="181"/>
    </location>
</feature>
<keyword evidence="4" id="KW-0297">G-protein coupled receptor</keyword>
<dbReference type="GO" id="GO:0016020">
    <property type="term" value="C:membrane"/>
    <property type="evidence" value="ECO:0007669"/>
    <property type="project" value="UniProtKB-SubCell"/>
</dbReference>
<reference evidence="10 11" key="1">
    <citation type="journal article" date="2021" name="Elife">
        <title>Chloroplast acquisition without the gene transfer in kleptoplastic sea slugs, Plakobranchus ocellatus.</title>
        <authorList>
            <person name="Maeda T."/>
            <person name="Takahashi S."/>
            <person name="Yoshida T."/>
            <person name="Shimamura S."/>
            <person name="Takaki Y."/>
            <person name="Nagai Y."/>
            <person name="Toyoda A."/>
            <person name="Suzuki Y."/>
            <person name="Arimoto A."/>
            <person name="Ishii H."/>
            <person name="Satoh N."/>
            <person name="Nishiyama T."/>
            <person name="Hasebe M."/>
            <person name="Maruyama T."/>
            <person name="Minagawa J."/>
            <person name="Obokata J."/>
            <person name="Shigenobu S."/>
        </authorList>
    </citation>
    <scope>NUCLEOTIDE SEQUENCE [LARGE SCALE GENOMIC DNA]</scope>
</reference>
<keyword evidence="11" id="KW-1185">Reference proteome</keyword>
<dbReference type="AlphaFoldDB" id="A0AAV4AL19"/>
<dbReference type="Pfam" id="PF00001">
    <property type="entry name" value="7tm_1"/>
    <property type="match status" value="1"/>
</dbReference>
<feature type="transmembrane region" description="Helical" evidence="8">
    <location>
        <begin position="117"/>
        <end position="138"/>
    </location>
</feature>
<evidence type="ECO:0000256" key="8">
    <source>
        <dbReference type="SAM" id="Phobius"/>
    </source>
</evidence>
<feature type="transmembrane region" description="Helical" evidence="8">
    <location>
        <begin position="44"/>
        <end position="64"/>
    </location>
</feature>
<dbReference type="GO" id="GO:0004930">
    <property type="term" value="F:G protein-coupled receptor activity"/>
    <property type="evidence" value="ECO:0007669"/>
    <property type="project" value="UniProtKB-KW"/>
</dbReference>
<feature type="transmembrane region" description="Helical" evidence="8">
    <location>
        <begin position="76"/>
        <end position="97"/>
    </location>
</feature>
<keyword evidence="2 8" id="KW-0812">Transmembrane</keyword>